<keyword evidence="2" id="KW-1185">Reference proteome</keyword>
<reference evidence="1" key="1">
    <citation type="submission" date="2021-06" db="EMBL/GenBank/DDBJ databases">
        <authorList>
            <person name="Kallberg Y."/>
            <person name="Tangrot J."/>
            <person name="Rosling A."/>
        </authorList>
    </citation>
    <scope>NUCLEOTIDE SEQUENCE</scope>
    <source>
        <strain evidence="1">FL130A</strain>
    </source>
</reference>
<dbReference type="Proteomes" id="UP000789508">
    <property type="component" value="Unassembled WGS sequence"/>
</dbReference>
<name>A0A9N8ZMR3_9GLOM</name>
<proteinExistence type="predicted"/>
<dbReference type="OrthoDB" id="2333074at2759"/>
<evidence type="ECO:0000313" key="1">
    <source>
        <dbReference type="EMBL" id="CAG8500931.1"/>
    </source>
</evidence>
<dbReference type="AlphaFoldDB" id="A0A9N8ZMR3"/>
<protein>
    <submittedName>
        <fullName evidence="1">6784_t:CDS:1</fullName>
    </submittedName>
</protein>
<evidence type="ECO:0000313" key="2">
    <source>
        <dbReference type="Proteomes" id="UP000789508"/>
    </source>
</evidence>
<dbReference type="EMBL" id="CAJVPS010000647">
    <property type="protein sequence ID" value="CAG8500931.1"/>
    <property type="molecule type" value="Genomic_DNA"/>
</dbReference>
<comment type="caution">
    <text evidence="1">The sequence shown here is derived from an EMBL/GenBank/DDBJ whole genome shotgun (WGS) entry which is preliminary data.</text>
</comment>
<feature type="non-terminal residue" evidence="1">
    <location>
        <position position="46"/>
    </location>
</feature>
<accession>A0A9N8ZMR3</accession>
<sequence length="46" mass="5219">MAHLSRISLENPKVLDILQNDAKDYANESKYITVFVTSEDNAYEDG</sequence>
<organism evidence="1 2">
    <name type="scientific">Ambispora leptoticha</name>
    <dbReference type="NCBI Taxonomy" id="144679"/>
    <lineage>
        <taxon>Eukaryota</taxon>
        <taxon>Fungi</taxon>
        <taxon>Fungi incertae sedis</taxon>
        <taxon>Mucoromycota</taxon>
        <taxon>Glomeromycotina</taxon>
        <taxon>Glomeromycetes</taxon>
        <taxon>Archaeosporales</taxon>
        <taxon>Ambisporaceae</taxon>
        <taxon>Ambispora</taxon>
    </lineage>
</organism>
<gene>
    <name evidence="1" type="ORF">ALEPTO_LOCUS3479</name>
</gene>